<keyword evidence="1" id="KW-0808">Transferase</keyword>
<proteinExistence type="predicted"/>
<dbReference type="GO" id="GO:0005829">
    <property type="term" value="C:cytosol"/>
    <property type="evidence" value="ECO:0007669"/>
    <property type="project" value="InterPro"/>
</dbReference>
<evidence type="ECO:0000313" key="1">
    <source>
        <dbReference type="EMBL" id="MCP3426958.1"/>
    </source>
</evidence>
<dbReference type="Gene3D" id="3.40.630.30">
    <property type="match status" value="1"/>
</dbReference>
<dbReference type="SUPFAM" id="SSF55729">
    <property type="entry name" value="Acyl-CoA N-acyltransferases (Nat)"/>
    <property type="match status" value="1"/>
</dbReference>
<keyword evidence="2" id="KW-1185">Reference proteome</keyword>
<keyword evidence="1" id="KW-0012">Acyltransferase</keyword>
<dbReference type="GO" id="GO:0016746">
    <property type="term" value="F:acyltransferase activity"/>
    <property type="evidence" value="ECO:0007669"/>
    <property type="project" value="UniProtKB-KW"/>
</dbReference>
<organism evidence="1 2">
    <name type="scientific">Rothia santali</name>
    <dbReference type="NCBI Taxonomy" id="2949643"/>
    <lineage>
        <taxon>Bacteria</taxon>
        <taxon>Bacillati</taxon>
        <taxon>Actinomycetota</taxon>
        <taxon>Actinomycetes</taxon>
        <taxon>Micrococcales</taxon>
        <taxon>Micrococcaceae</taxon>
        <taxon>Rothia</taxon>
    </lineage>
</organism>
<comment type="caution">
    <text evidence="1">The sequence shown here is derived from an EMBL/GenBank/DDBJ whole genome shotgun (WGS) entry which is preliminary data.</text>
</comment>
<reference evidence="1" key="1">
    <citation type="submission" date="2022-06" db="EMBL/GenBank/DDBJ databases">
        <title>Rothia sp. isolated from sandalwood seedling.</title>
        <authorList>
            <person name="Tuikhar N."/>
            <person name="Kirdat K."/>
            <person name="Thorat V."/>
            <person name="Swetha P."/>
            <person name="Padma S."/>
            <person name="Sundararaj R."/>
            <person name="Yadav A."/>
        </authorList>
    </citation>
    <scope>NUCLEOTIDE SEQUENCE</scope>
    <source>
        <strain evidence="1">AR01</strain>
    </source>
</reference>
<dbReference type="EC" id="2.3.1.-" evidence="1"/>
<accession>A0A9X2HMA3</accession>
<dbReference type="AlphaFoldDB" id="A0A9X2HMA3"/>
<dbReference type="RefSeq" id="WP_254168410.1">
    <property type="nucleotide sequence ID" value="NZ_JANAFB010000044.1"/>
</dbReference>
<dbReference type="Proteomes" id="UP001139502">
    <property type="component" value="Unassembled WGS sequence"/>
</dbReference>
<name>A0A9X2HMA3_9MICC</name>
<sequence>MEHERLDVEIVDHGFLTRAHLSHLGRLFDAEYRHTHGAWTPHRPYGYSPADVHVLVYRDADLLGHAGFQQRTIAVGHRTVHVAGTGGVLITEAARGTGIGRILLLHTHRAMRETPRVEFGYLGCREGVVPFYESEGWHRIAAAERSLSRATGRQVYVPAGAPIMILPVTRGVAEWPRGVVDLRGTPW</sequence>
<protein>
    <submittedName>
        <fullName evidence="1">GNAT family N-acetyltransferase</fullName>
        <ecNumber evidence="1">2.3.1.-</ecNumber>
    </submittedName>
</protein>
<gene>
    <name evidence="1" type="ORF">NBM05_13305</name>
</gene>
<evidence type="ECO:0000313" key="2">
    <source>
        <dbReference type="Proteomes" id="UP001139502"/>
    </source>
</evidence>
<dbReference type="EMBL" id="JANAFB010000044">
    <property type="protein sequence ID" value="MCP3426958.1"/>
    <property type="molecule type" value="Genomic_DNA"/>
</dbReference>
<dbReference type="InterPro" id="IPR003484">
    <property type="entry name" value="NodA"/>
</dbReference>
<dbReference type="Pfam" id="PF02474">
    <property type="entry name" value="NodA"/>
    <property type="match status" value="1"/>
</dbReference>
<dbReference type="InterPro" id="IPR016181">
    <property type="entry name" value="Acyl_CoA_acyltransferase"/>
</dbReference>